<dbReference type="Proteomes" id="UP000324222">
    <property type="component" value="Unassembled WGS sequence"/>
</dbReference>
<dbReference type="AlphaFoldDB" id="A0A5B7G2C4"/>
<comment type="caution">
    <text evidence="1">The sequence shown here is derived from an EMBL/GenBank/DDBJ whole genome shotgun (WGS) entry which is preliminary data.</text>
</comment>
<reference evidence="1 2" key="1">
    <citation type="submission" date="2019-05" db="EMBL/GenBank/DDBJ databases">
        <title>Another draft genome of Portunus trituberculatus and its Hox gene families provides insights of decapod evolution.</title>
        <authorList>
            <person name="Jeong J.-H."/>
            <person name="Song I."/>
            <person name="Kim S."/>
            <person name="Choi T."/>
            <person name="Kim D."/>
            <person name="Ryu S."/>
            <person name="Kim W."/>
        </authorList>
    </citation>
    <scope>NUCLEOTIDE SEQUENCE [LARGE SCALE GENOMIC DNA]</scope>
    <source>
        <tissue evidence="1">Muscle</tissue>
    </source>
</reference>
<gene>
    <name evidence="1" type="ORF">E2C01_045559</name>
</gene>
<dbReference type="EMBL" id="VSRR010010360">
    <property type="protein sequence ID" value="MPC51707.1"/>
    <property type="molecule type" value="Genomic_DNA"/>
</dbReference>
<protein>
    <submittedName>
        <fullName evidence="1">Uncharacterized protein</fullName>
    </submittedName>
</protein>
<sequence length="72" mass="7511">MTGGAGRGGAAESIGITMETHSGVRAGAAEGCVEQRGESPEKVGCVGREQVCGNMIWDWPHARAAEHPPVYF</sequence>
<proteinExistence type="predicted"/>
<name>A0A5B7G2C4_PORTR</name>
<evidence type="ECO:0000313" key="2">
    <source>
        <dbReference type="Proteomes" id="UP000324222"/>
    </source>
</evidence>
<organism evidence="1 2">
    <name type="scientific">Portunus trituberculatus</name>
    <name type="common">Swimming crab</name>
    <name type="synonym">Neptunus trituberculatus</name>
    <dbReference type="NCBI Taxonomy" id="210409"/>
    <lineage>
        <taxon>Eukaryota</taxon>
        <taxon>Metazoa</taxon>
        <taxon>Ecdysozoa</taxon>
        <taxon>Arthropoda</taxon>
        <taxon>Crustacea</taxon>
        <taxon>Multicrustacea</taxon>
        <taxon>Malacostraca</taxon>
        <taxon>Eumalacostraca</taxon>
        <taxon>Eucarida</taxon>
        <taxon>Decapoda</taxon>
        <taxon>Pleocyemata</taxon>
        <taxon>Brachyura</taxon>
        <taxon>Eubrachyura</taxon>
        <taxon>Portunoidea</taxon>
        <taxon>Portunidae</taxon>
        <taxon>Portuninae</taxon>
        <taxon>Portunus</taxon>
    </lineage>
</organism>
<evidence type="ECO:0000313" key="1">
    <source>
        <dbReference type="EMBL" id="MPC51707.1"/>
    </source>
</evidence>
<accession>A0A5B7G2C4</accession>
<keyword evidence="2" id="KW-1185">Reference proteome</keyword>